<dbReference type="CDD" id="cd22160">
    <property type="entry name" value="F-box_AtFBL13-like"/>
    <property type="match status" value="1"/>
</dbReference>
<dbReference type="SUPFAM" id="SSF81383">
    <property type="entry name" value="F-box domain"/>
    <property type="match status" value="1"/>
</dbReference>
<evidence type="ECO:0000313" key="4">
    <source>
        <dbReference type="Proteomes" id="UP000467841"/>
    </source>
</evidence>
<feature type="domain" description="F-box" evidence="1">
    <location>
        <begin position="28"/>
        <end position="63"/>
    </location>
</feature>
<dbReference type="InterPro" id="IPR053781">
    <property type="entry name" value="F-box_AtFBL13-like"/>
</dbReference>
<gene>
    <name evidence="3" type="ORF">MERR_LOCUS38581</name>
</gene>
<dbReference type="PANTHER" id="PTHR32153">
    <property type="entry name" value="OJ000223_09.16 PROTEIN"/>
    <property type="match status" value="1"/>
</dbReference>
<dbReference type="Gene3D" id="1.20.1280.50">
    <property type="match status" value="1"/>
</dbReference>
<dbReference type="Gene3D" id="3.80.10.10">
    <property type="entry name" value="Ribonuclease Inhibitor"/>
    <property type="match status" value="1"/>
</dbReference>
<dbReference type="InterPro" id="IPR044997">
    <property type="entry name" value="F-box_plant"/>
</dbReference>
<dbReference type="InterPro" id="IPR032675">
    <property type="entry name" value="LRR_dom_sf"/>
</dbReference>
<evidence type="ECO:0000259" key="1">
    <source>
        <dbReference type="Pfam" id="PF00646"/>
    </source>
</evidence>
<sequence>MADGNSTAAIRLSSSHRRLKVESAVDSISALPDVILQHILSFVPTELAIGTSLLSTRWRHVWCGTPSLSLCGNTLTADSINETLTRYTAQKMTDFHLKIITKKTIGHMHIWIKFAMSHNVENLSLDINSGGFMNDDECNFPDFFYINSSVNQLSIKSTYLCNITPICSVSWTSLKKLSLSSCGLSDESMDKLISGCPFLESLSLCWCNKFKVLDLTKSLRLRALEVKISCVTEIVAPHTHCLILRSALSCTLVDAASLTESKLDIFFFSTNSNFKLDFFQAMVLKMLGNLQNVEKLTFGGNFLQVLSLAEVLGVPFPKFKNEHLDKYLNLQGLYLNLQGLNADQCWRSKDGVAWNKSRWDVEVKHVVSLVELVFKNTKTLDKLVVQLNERYFRHIFEDLVTTFSHNNNVFISLSPDTPDAW</sequence>
<proteinExistence type="predicted"/>
<accession>A0A6D2KE46</accession>
<dbReference type="EMBL" id="CACVBM020001473">
    <property type="protein sequence ID" value="CAA7051346.1"/>
    <property type="molecule type" value="Genomic_DNA"/>
</dbReference>
<dbReference type="InterPro" id="IPR055357">
    <property type="entry name" value="LRR_At1g61320_AtMIF1"/>
</dbReference>
<organism evidence="3 4">
    <name type="scientific">Microthlaspi erraticum</name>
    <dbReference type="NCBI Taxonomy" id="1685480"/>
    <lineage>
        <taxon>Eukaryota</taxon>
        <taxon>Viridiplantae</taxon>
        <taxon>Streptophyta</taxon>
        <taxon>Embryophyta</taxon>
        <taxon>Tracheophyta</taxon>
        <taxon>Spermatophyta</taxon>
        <taxon>Magnoliopsida</taxon>
        <taxon>eudicotyledons</taxon>
        <taxon>Gunneridae</taxon>
        <taxon>Pentapetalae</taxon>
        <taxon>rosids</taxon>
        <taxon>malvids</taxon>
        <taxon>Brassicales</taxon>
        <taxon>Brassicaceae</taxon>
        <taxon>Coluteocarpeae</taxon>
        <taxon>Microthlaspi</taxon>
    </lineage>
</organism>
<dbReference type="InterPro" id="IPR001810">
    <property type="entry name" value="F-box_dom"/>
</dbReference>
<comment type="caution">
    <text evidence="3">The sequence shown here is derived from an EMBL/GenBank/DDBJ whole genome shotgun (WGS) entry which is preliminary data.</text>
</comment>
<dbReference type="SUPFAM" id="SSF52047">
    <property type="entry name" value="RNI-like"/>
    <property type="match status" value="1"/>
</dbReference>
<feature type="domain" description="At1g61320/AtMIF1 LRR" evidence="2">
    <location>
        <begin position="97"/>
        <end position="297"/>
    </location>
</feature>
<dbReference type="Pfam" id="PF23622">
    <property type="entry name" value="LRR_At1g61320_AtMIF1"/>
    <property type="match status" value="1"/>
</dbReference>
<dbReference type="Pfam" id="PF00646">
    <property type="entry name" value="F-box"/>
    <property type="match status" value="1"/>
</dbReference>
<protein>
    <submittedName>
        <fullName evidence="3">Uncharacterized protein</fullName>
    </submittedName>
</protein>
<reference evidence="3" key="1">
    <citation type="submission" date="2020-01" db="EMBL/GenBank/DDBJ databases">
        <authorList>
            <person name="Mishra B."/>
        </authorList>
    </citation>
    <scope>NUCLEOTIDE SEQUENCE [LARGE SCALE GENOMIC DNA]</scope>
</reference>
<name>A0A6D2KE46_9BRAS</name>
<dbReference type="Proteomes" id="UP000467841">
    <property type="component" value="Unassembled WGS sequence"/>
</dbReference>
<keyword evidence="4" id="KW-1185">Reference proteome</keyword>
<dbReference type="OrthoDB" id="1939276at2759"/>
<evidence type="ECO:0000313" key="3">
    <source>
        <dbReference type="EMBL" id="CAA7051346.1"/>
    </source>
</evidence>
<dbReference type="InterPro" id="IPR036047">
    <property type="entry name" value="F-box-like_dom_sf"/>
</dbReference>
<dbReference type="AlphaFoldDB" id="A0A6D2KE46"/>
<evidence type="ECO:0000259" key="2">
    <source>
        <dbReference type="Pfam" id="PF23622"/>
    </source>
</evidence>